<evidence type="ECO:0000256" key="5">
    <source>
        <dbReference type="ARBA" id="ARBA00022989"/>
    </source>
</evidence>
<sequence>MFKYLGRLLSWKSKGGCDLLCCICLVSALASTLFTNDITCIVLTEFVLNLARLHKLPAKPFLPALASNSNIGSSVTPIGNP</sequence>
<proteinExistence type="predicted"/>
<keyword evidence="2" id="KW-0813">Transport</keyword>
<dbReference type="EMBL" id="CP136890">
    <property type="protein sequence ID" value="WOK94887.1"/>
    <property type="molecule type" value="Genomic_DNA"/>
</dbReference>
<evidence type="ECO:0000256" key="1">
    <source>
        <dbReference type="ARBA" id="ARBA00004651"/>
    </source>
</evidence>
<dbReference type="AlphaFoldDB" id="A0AAQ3JRW1"/>
<dbReference type="Pfam" id="PF03600">
    <property type="entry name" value="CitMHS"/>
    <property type="match status" value="1"/>
</dbReference>
<accession>A0AAQ3JRW1</accession>
<dbReference type="InterPro" id="IPR004680">
    <property type="entry name" value="Cit_transptr-like_dom"/>
</dbReference>
<keyword evidence="5" id="KW-1133">Transmembrane helix</keyword>
<evidence type="ECO:0000256" key="4">
    <source>
        <dbReference type="ARBA" id="ARBA00022692"/>
    </source>
</evidence>
<evidence type="ECO:0000256" key="6">
    <source>
        <dbReference type="ARBA" id="ARBA00023136"/>
    </source>
</evidence>
<evidence type="ECO:0000256" key="3">
    <source>
        <dbReference type="ARBA" id="ARBA00022475"/>
    </source>
</evidence>
<keyword evidence="3" id="KW-1003">Cell membrane</keyword>
<protein>
    <recommendedName>
        <fullName evidence="7">Citrate transporter-like domain-containing protein</fullName>
    </recommendedName>
</protein>
<reference evidence="8 9" key="1">
    <citation type="submission" date="2023-10" db="EMBL/GenBank/DDBJ databases">
        <title>Chromosome-scale genome assembly provides insights into flower coloration mechanisms of Canna indica.</title>
        <authorList>
            <person name="Li C."/>
        </authorList>
    </citation>
    <scope>NUCLEOTIDE SEQUENCE [LARGE SCALE GENOMIC DNA]</scope>
    <source>
        <tissue evidence="8">Flower</tissue>
    </source>
</reference>
<name>A0AAQ3JRW1_9LILI</name>
<gene>
    <name evidence="8" type="ORF">Cni_G03592</name>
</gene>
<evidence type="ECO:0000259" key="7">
    <source>
        <dbReference type="Pfam" id="PF03600"/>
    </source>
</evidence>
<dbReference type="GO" id="GO:0005886">
    <property type="term" value="C:plasma membrane"/>
    <property type="evidence" value="ECO:0007669"/>
    <property type="project" value="UniProtKB-SubCell"/>
</dbReference>
<keyword evidence="4" id="KW-0812">Transmembrane</keyword>
<evidence type="ECO:0000313" key="8">
    <source>
        <dbReference type="EMBL" id="WOK94887.1"/>
    </source>
</evidence>
<dbReference type="GO" id="GO:0055085">
    <property type="term" value="P:transmembrane transport"/>
    <property type="evidence" value="ECO:0007669"/>
    <property type="project" value="InterPro"/>
</dbReference>
<dbReference type="PANTHER" id="PTHR43302">
    <property type="entry name" value="TRANSPORTER ARSB-RELATED"/>
    <property type="match status" value="1"/>
</dbReference>
<organism evidence="8 9">
    <name type="scientific">Canna indica</name>
    <name type="common">Indian-shot</name>
    <dbReference type="NCBI Taxonomy" id="4628"/>
    <lineage>
        <taxon>Eukaryota</taxon>
        <taxon>Viridiplantae</taxon>
        <taxon>Streptophyta</taxon>
        <taxon>Embryophyta</taxon>
        <taxon>Tracheophyta</taxon>
        <taxon>Spermatophyta</taxon>
        <taxon>Magnoliopsida</taxon>
        <taxon>Liliopsida</taxon>
        <taxon>Zingiberales</taxon>
        <taxon>Cannaceae</taxon>
        <taxon>Canna</taxon>
    </lineage>
</organism>
<keyword evidence="9" id="KW-1185">Reference proteome</keyword>
<keyword evidence="6" id="KW-0472">Membrane</keyword>
<feature type="domain" description="Citrate transporter-like" evidence="7">
    <location>
        <begin position="1"/>
        <end position="81"/>
    </location>
</feature>
<dbReference type="Proteomes" id="UP001327560">
    <property type="component" value="Chromosome 1"/>
</dbReference>
<comment type="subcellular location">
    <subcellularLocation>
        <location evidence="1">Cell membrane</location>
        <topology evidence="1">Multi-pass membrane protein</topology>
    </subcellularLocation>
</comment>
<dbReference type="PANTHER" id="PTHR43302:SF8">
    <property type="entry name" value="SILICON EFFLUX TRANSPORTER LSI3"/>
    <property type="match status" value="1"/>
</dbReference>
<evidence type="ECO:0000313" key="9">
    <source>
        <dbReference type="Proteomes" id="UP001327560"/>
    </source>
</evidence>
<evidence type="ECO:0000256" key="2">
    <source>
        <dbReference type="ARBA" id="ARBA00022448"/>
    </source>
</evidence>